<dbReference type="GO" id="GO:0052856">
    <property type="term" value="F:NAD(P)HX epimerase activity"/>
    <property type="evidence" value="ECO:0007669"/>
    <property type="project" value="TreeGrafter"/>
</dbReference>
<dbReference type="PANTHER" id="PTHR12592">
    <property type="entry name" value="ATP-DEPENDENT (S)-NAD(P)H-HYDRATE DEHYDRATASE FAMILY MEMBER"/>
    <property type="match status" value="1"/>
</dbReference>
<dbReference type="InterPro" id="IPR029056">
    <property type="entry name" value="Ribokinase-like"/>
</dbReference>
<name>A0A9D1YYH7_9MICO</name>
<dbReference type="PANTHER" id="PTHR12592:SF0">
    <property type="entry name" value="ATP-DEPENDENT (S)-NAD(P)H-HYDRATE DEHYDRATASE"/>
    <property type="match status" value="1"/>
</dbReference>
<keyword evidence="1 6" id="KW-0547">Nucleotide-binding</keyword>
<evidence type="ECO:0000259" key="7">
    <source>
        <dbReference type="PROSITE" id="PS51383"/>
    </source>
</evidence>
<dbReference type="GO" id="GO:0005524">
    <property type="term" value="F:ATP binding"/>
    <property type="evidence" value="ECO:0007669"/>
    <property type="project" value="UniProtKB-KW"/>
</dbReference>
<feature type="binding site" evidence="6">
    <location>
        <begin position="174"/>
        <end position="178"/>
    </location>
    <ligand>
        <name>AMP</name>
        <dbReference type="ChEBI" id="CHEBI:456215"/>
    </ligand>
</feature>
<keyword evidence="5 6" id="KW-0456">Lyase</keyword>
<feature type="binding site" evidence="6">
    <location>
        <position position="32"/>
    </location>
    <ligand>
        <name>(6S)-NADPHX</name>
        <dbReference type="ChEBI" id="CHEBI:64076"/>
    </ligand>
</feature>
<organism evidence="8 9">
    <name type="scientific">Candidatus Agrococcus pullicola</name>
    <dbReference type="NCBI Taxonomy" id="2838429"/>
    <lineage>
        <taxon>Bacteria</taxon>
        <taxon>Bacillati</taxon>
        <taxon>Actinomycetota</taxon>
        <taxon>Actinomycetes</taxon>
        <taxon>Micrococcales</taxon>
        <taxon>Microbacteriaceae</taxon>
        <taxon>Agrococcus</taxon>
    </lineage>
</organism>
<dbReference type="InterPro" id="IPR000631">
    <property type="entry name" value="CARKD"/>
</dbReference>
<dbReference type="EMBL" id="DXDC01000435">
    <property type="protein sequence ID" value="HIY67440.1"/>
    <property type="molecule type" value="Genomic_DNA"/>
</dbReference>
<reference evidence="8" key="2">
    <citation type="submission" date="2021-04" db="EMBL/GenBank/DDBJ databases">
        <authorList>
            <person name="Gilroy R."/>
        </authorList>
    </citation>
    <scope>NUCLEOTIDE SEQUENCE</scope>
    <source>
        <strain evidence="8">ChiGjej1B1-98</strain>
    </source>
</reference>
<comment type="catalytic activity">
    <reaction evidence="6">
        <text>(6S)-NADHX + ADP = AMP + phosphate + NADH + H(+)</text>
        <dbReference type="Rhea" id="RHEA:32223"/>
        <dbReference type="ChEBI" id="CHEBI:15378"/>
        <dbReference type="ChEBI" id="CHEBI:43474"/>
        <dbReference type="ChEBI" id="CHEBI:57945"/>
        <dbReference type="ChEBI" id="CHEBI:64074"/>
        <dbReference type="ChEBI" id="CHEBI:456215"/>
        <dbReference type="ChEBI" id="CHEBI:456216"/>
        <dbReference type="EC" id="4.2.1.136"/>
    </reaction>
</comment>
<proteinExistence type="inferred from homology"/>
<keyword evidence="2 6" id="KW-0067">ATP-binding</keyword>
<sequence length="269" mass="27931">MMRWLPRPTASDDKYSRGVLGAIVGSETYPGAAVLVTEAAWRTGAGMVRLGSPARAQELVLHRRPETVVSEAVDMGRCSAYTIGSGLDRDERDEELLGVIAEACDSGVPVVLDAGALDFAMRVRGPALVTPHAGELTRMLGWLGLTVERHDVEGDPERYARRVAEETGAVVLLKGAVTHIATPAGESDSVTASTYRLATAGSGDVLAGILGALSAQNASELRAADDFASLAATGAALHAAAAKRLGDRPIVAMDVAESVAETIAEASRS</sequence>
<dbReference type="GO" id="GO:0052855">
    <property type="term" value="F:ADP-dependent NAD(P)H-hydrate dehydratase activity"/>
    <property type="evidence" value="ECO:0007669"/>
    <property type="project" value="UniProtKB-UniRule"/>
</dbReference>
<evidence type="ECO:0000256" key="5">
    <source>
        <dbReference type="ARBA" id="ARBA00023239"/>
    </source>
</evidence>
<keyword evidence="4 6" id="KW-0520">NAD</keyword>
<feature type="binding site" evidence="6">
    <location>
        <position position="203"/>
    </location>
    <ligand>
        <name>AMP</name>
        <dbReference type="ChEBI" id="CHEBI:456215"/>
    </ligand>
</feature>
<dbReference type="Gene3D" id="3.40.1190.20">
    <property type="match status" value="1"/>
</dbReference>
<comment type="catalytic activity">
    <reaction evidence="6">
        <text>(6S)-NADPHX + ADP = AMP + phosphate + NADPH + H(+)</text>
        <dbReference type="Rhea" id="RHEA:32235"/>
        <dbReference type="ChEBI" id="CHEBI:15378"/>
        <dbReference type="ChEBI" id="CHEBI:43474"/>
        <dbReference type="ChEBI" id="CHEBI:57783"/>
        <dbReference type="ChEBI" id="CHEBI:64076"/>
        <dbReference type="ChEBI" id="CHEBI:456215"/>
        <dbReference type="ChEBI" id="CHEBI:456216"/>
        <dbReference type="EC" id="4.2.1.136"/>
    </reaction>
</comment>
<gene>
    <name evidence="6" type="primary">nnrD</name>
    <name evidence="8" type="ORF">H9830_14335</name>
</gene>
<dbReference type="EC" id="4.2.1.136" evidence="6"/>
<dbReference type="SUPFAM" id="SSF53613">
    <property type="entry name" value="Ribokinase-like"/>
    <property type="match status" value="1"/>
</dbReference>
<dbReference type="GO" id="GO:0046496">
    <property type="term" value="P:nicotinamide nucleotide metabolic process"/>
    <property type="evidence" value="ECO:0007669"/>
    <property type="project" value="UniProtKB-UniRule"/>
</dbReference>
<evidence type="ECO:0000256" key="4">
    <source>
        <dbReference type="ARBA" id="ARBA00023027"/>
    </source>
</evidence>
<dbReference type="PROSITE" id="PS01050">
    <property type="entry name" value="YJEF_C_2"/>
    <property type="match status" value="1"/>
</dbReference>
<feature type="domain" description="YjeF C-terminal" evidence="7">
    <location>
        <begin position="1"/>
        <end position="266"/>
    </location>
</feature>
<dbReference type="PROSITE" id="PS51383">
    <property type="entry name" value="YJEF_C_3"/>
    <property type="match status" value="1"/>
</dbReference>
<comment type="function">
    <text evidence="6">Catalyzes the dehydration of the S-form of NAD(P)HX at the expense of ADP, which is converted to AMP. Together with NAD(P)HX epimerase, which catalyzes the epimerization of the S- and R-forms, the enzyme allows the repair of both epimers of NAD(P)HX, a damaged form of NAD(P)H that is a result of enzymatic or heat-dependent hydration.</text>
</comment>
<comment type="cofactor">
    <cofactor evidence="6">
        <name>Mg(2+)</name>
        <dbReference type="ChEBI" id="CHEBI:18420"/>
    </cofactor>
</comment>
<feature type="binding site" evidence="6">
    <location>
        <position position="86"/>
    </location>
    <ligand>
        <name>(6S)-NADPHX</name>
        <dbReference type="ChEBI" id="CHEBI:64076"/>
    </ligand>
</feature>
<keyword evidence="3 6" id="KW-0521">NADP</keyword>
<dbReference type="Pfam" id="PF01256">
    <property type="entry name" value="Carb_kinase"/>
    <property type="match status" value="1"/>
</dbReference>
<feature type="binding site" evidence="6">
    <location>
        <position position="132"/>
    </location>
    <ligand>
        <name>(6S)-NADPHX</name>
        <dbReference type="ChEBI" id="CHEBI:64076"/>
    </ligand>
</feature>
<accession>A0A9D1YYH7</accession>
<comment type="caution">
    <text evidence="8">The sequence shown here is derived from an EMBL/GenBank/DDBJ whole genome shotgun (WGS) entry which is preliminary data.</text>
</comment>
<reference evidence="8" key="1">
    <citation type="journal article" date="2021" name="PeerJ">
        <title>Extensive microbial diversity within the chicken gut microbiome revealed by metagenomics and culture.</title>
        <authorList>
            <person name="Gilroy R."/>
            <person name="Ravi A."/>
            <person name="Getino M."/>
            <person name="Pursley I."/>
            <person name="Horton D.L."/>
            <person name="Alikhan N.F."/>
            <person name="Baker D."/>
            <person name="Gharbi K."/>
            <person name="Hall N."/>
            <person name="Watson M."/>
            <person name="Adriaenssens E.M."/>
            <person name="Foster-Nyarko E."/>
            <person name="Jarju S."/>
            <person name="Secka A."/>
            <person name="Antonio M."/>
            <person name="Oren A."/>
            <person name="Chaudhuri R.R."/>
            <person name="La Ragione R."/>
            <person name="Hildebrand F."/>
            <person name="Pallen M.J."/>
        </authorList>
    </citation>
    <scope>NUCLEOTIDE SEQUENCE</scope>
    <source>
        <strain evidence="8">ChiGjej1B1-98</strain>
    </source>
</reference>
<dbReference type="AlphaFoldDB" id="A0A9D1YYH7"/>
<feature type="binding site" evidence="6">
    <location>
        <position position="204"/>
    </location>
    <ligand>
        <name>(6S)-NADPHX</name>
        <dbReference type="ChEBI" id="CHEBI:64076"/>
    </ligand>
</feature>
<evidence type="ECO:0000313" key="9">
    <source>
        <dbReference type="Proteomes" id="UP000824005"/>
    </source>
</evidence>
<evidence type="ECO:0000256" key="2">
    <source>
        <dbReference type="ARBA" id="ARBA00022840"/>
    </source>
</evidence>
<evidence type="ECO:0000313" key="8">
    <source>
        <dbReference type="EMBL" id="HIY67440.1"/>
    </source>
</evidence>
<evidence type="ECO:0000256" key="3">
    <source>
        <dbReference type="ARBA" id="ARBA00022857"/>
    </source>
</evidence>
<comment type="subunit">
    <text evidence="6">Homotetramer.</text>
</comment>
<dbReference type="InterPro" id="IPR017953">
    <property type="entry name" value="Carbohydrate_kinase_pred_CS"/>
</dbReference>
<dbReference type="Proteomes" id="UP000824005">
    <property type="component" value="Unassembled WGS sequence"/>
</dbReference>
<comment type="similarity">
    <text evidence="6">Belongs to the NnrD/CARKD family.</text>
</comment>
<evidence type="ECO:0000256" key="6">
    <source>
        <dbReference type="HAMAP-Rule" id="MF_01965"/>
    </source>
</evidence>
<dbReference type="CDD" id="cd01171">
    <property type="entry name" value="YXKO-related"/>
    <property type="match status" value="1"/>
</dbReference>
<dbReference type="HAMAP" id="MF_01965">
    <property type="entry name" value="NADHX_dehydratase"/>
    <property type="match status" value="1"/>
</dbReference>
<evidence type="ECO:0000256" key="1">
    <source>
        <dbReference type="ARBA" id="ARBA00022741"/>
    </source>
</evidence>
<dbReference type="GO" id="GO:0110051">
    <property type="term" value="P:metabolite repair"/>
    <property type="evidence" value="ECO:0007669"/>
    <property type="project" value="TreeGrafter"/>
</dbReference>
<protein>
    <recommendedName>
        <fullName evidence="6">ADP-dependent (S)-NAD(P)H-hydrate dehydratase</fullName>
        <ecNumber evidence="6">4.2.1.136</ecNumber>
    </recommendedName>
    <alternativeName>
        <fullName evidence="6">ADP-dependent NAD(P)HX dehydratase</fullName>
    </alternativeName>
</protein>
<dbReference type="NCBIfam" id="TIGR00196">
    <property type="entry name" value="yjeF_cterm"/>
    <property type="match status" value="1"/>
</dbReference>